<keyword evidence="1" id="KW-1133">Transmembrane helix</keyword>
<dbReference type="EMBL" id="CP033896">
    <property type="protein sequence ID" value="AZA12527.1"/>
    <property type="molecule type" value="Genomic_DNA"/>
</dbReference>
<evidence type="ECO:0008006" key="5">
    <source>
        <dbReference type="Google" id="ProtNLM"/>
    </source>
</evidence>
<evidence type="ECO:0000313" key="3">
    <source>
        <dbReference type="EMBL" id="AZA12527.1"/>
    </source>
</evidence>
<sequence length="141" mass="15215" precursor="true">MRKIRNAAIVGLTAVSLVAGGINVASAEVPTCGYEFYLPSAQPTDAEDVDLADSYCETREFDRDLQDYLKNPADSSPFGARYNATKEVRGVDLLGLHKNFSQQPVWSQIWYVVTVLGVIGTVIGIGALPVLNTLKAQGVII</sequence>
<proteinExistence type="predicted"/>
<keyword evidence="1" id="KW-0472">Membrane</keyword>
<keyword evidence="1" id="KW-0812">Transmembrane</keyword>
<protein>
    <recommendedName>
        <fullName evidence="5">Secreted protein</fullName>
    </recommendedName>
</protein>
<dbReference type="KEGG" id="ccho:CCHOA_00490"/>
<accession>A0A3G6J3D4</accession>
<evidence type="ECO:0000256" key="1">
    <source>
        <dbReference type="SAM" id="Phobius"/>
    </source>
</evidence>
<keyword evidence="4" id="KW-1185">Reference proteome</keyword>
<keyword evidence="2" id="KW-0732">Signal</keyword>
<evidence type="ECO:0000256" key="2">
    <source>
        <dbReference type="SAM" id="SignalP"/>
    </source>
</evidence>
<feature type="signal peptide" evidence="2">
    <location>
        <begin position="1"/>
        <end position="27"/>
    </location>
</feature>
<evidence type="ECO:0000313" key="4">
    <source>
        <dbReference type="Proteomes" id="UP000269019"/>
    </source>
</evidence>
<feature type="chain" id="PRO_5018283284" description="Secreted protein" evidence="2">
    <location>
        <begin position="28"/>
        <end position="141"/>
    </location>
</feature>
<dbReference type="AlphaFoldDB" id="A0A3G6J3D4"/>
<gene>
    <name evidence="3" type="ORF">CCHOA_00490</name>
</gene>
<feature type="transmembrane region" description="Helical" evidence="1">
    <location>
        <begin position="109"/>
        <end position="131"/>
    </location>
</feature>
<reference evidence="3 4" key="1">
    <citation type="submission" date="2018-11" db="EMBL/GenBank/DDBJ databases">
        <authorList>
            <person name="Kleinhagauer T."/>
            <person name="Glaeser S.P."/>
            <person name="Spergser J."/>
            <person name="Ruckert C."/>
            <person name="Kaempfer P."/>
            <person name="Busse H.-J."/>
        </authorList>
    </citation>
    <scope>NUCLEOTIDE SEQUENCE [LARGE SCALE GENOMIC DNA]</scope>
    <source>
        <strain evidence="3 4">200CH</strain>
    </source>
</reference>
<dbReference type="Proteomes" id="UP000269019">
    <property type="component" value="Chromosome"/>
</dbReference>
<organism evidence="3 4">
    <name type="scientific">Corynebacterium choanae</name>
    <dbReference type="NCBI Taxonomy" id="1862358"/>
    <lineage>
        <taxon>Bacteria</taxon>
        <taxon>Bacillati</taxon>
        <taxon>Actinomycetota</taxon>
        <taxon>Actinomycetes</taxon>
        <taxon>Mycobacteriales</taxon>
        <taxon>Corynebacteriaceae</taxon>
        <taxon>Corynebacterium</taxon>
    </lineage>
</organism>
<dbReference type="RefSeq" id="WP_123925687.1">
    <property type="nucleotide sequence ID" value="NZ_CP033896.1"/>
</dbReference>
<name>A0A3G6J3D4_9CORY</name>